<accession>A0ABW4MWF4</accession>
<comment type="caution">
    <text evidence="1">The sequence shown here is derived from an EMBL/GenBank/DDBJ whole genome shotgun (WGS) entry which is preliminary data.</text>
</comment>
<organism evidence="1 2">
    <name type="scientific">Phenylobacterium terrae</name>
    <dbReference type="NCBI Taxonomy" id="2665495"/>
    <lineage>
        <taxon>Bacteria</taxon>
        <taxon>Pseudomonadati</taxon>
        <taxon>Pseudomonadota</taxon>
        <taxon>Alphaproteobacteria</taxon>
        <taxon>Caulobacterales</taxon>
        <taxon>Caulobacteraceae</taxon>
        <taxon>Phenylobacterium</taxon>
    </lineage>
</organism>
<name>A0ABW4MWF4_9CAUL</name>
<protein>
    <submittedName>
        <fullName evidence="1">Uncharacterized protein</fullName>
    </submittedName>
</protein>
<evidence type="ECO:0000313" key="1">
    <source>
        <dbReference type="EMBL" id="MFD1781912.1"/>
    </source>
</evidence>
<evidence type="ECO:0000313" key="2">
    <source>
        <dbReference type="Proteomes" id="UP001597237"/>
    </source>
</evidence>
<dbReference type="EMBL" id="JBHUEY010000001">
    <property type="protein sequence ID" value="MFD1781912.1"/>
    <property type="molecule type" value="Genomic_DNA"/>
</dbReference>
<proteinExistence type="predicted"/>
<sequence>MKSLINALREAERAETMALRLRREHGDLAEAVCETERDRHLRTEPGWRFWADVRRSLKWVKARQAEPQDG</sequence>
<dbReference type="RefSeq" id="WP_377281255.1">
    <property type="nucleotide sequence ID" value="NZ_JBHRSI010000003.1"/>
</dbReference>
<gene>
    <name evidence="1" type="ORF">ACFSC0_00765</name>
</gene>
<reference evidence="2" key="1">
    <citation type="journal article" date="2019" name="Int. J. Syst. Evol. Microbiol.">
        <title>The Global Catalogue of Microorganisms (GCM) 10K type strain sequencing project: providing services to taxonomists for standard genome sequencing and annotation.</title>
        <authorList>
            <consortium name="The Broad Institute Genomics Platform"/>
            <consortium name="The Broad Institute Genome Sequencing Center for Infectious Disease"/>
            <person name="Wu L."/>
            <person name="Ma J."/>
        </authorList>
    </citation>
    <scope>NUCLEOTIDE SEQUENCE [LARGE SCALE GENOMIC DNA]</scope>
    <source>
        <strain evidence="2">DFY28</strain>
    </source>
</reference>
<keyword evidence="2" id="KW-1185">Reference proteome</keyword>
<dbReference type="Proteomes" id="UP001597237">
    <property type="component" value="Unassembled WGS sequence"/>
</dbReference>